<feature type="compositionally biased region" description="Basic residues" evidence="1">
    <location>
        <begin position="120"/>
        <end position="131"/>
    </location>
</feature>
<evidence type="ECO:0000256" key="1">
    <source>
        <dbReference type="SAM" id="MobiDB-lite"/>
    </source>
</evidence>
<gene>
    <name evidence="2" type="ORF">SBRY_140086</name>
</gene>
<dbReference type="Proteomes" id="UP001153328">
    <property type="component" value="Unassembled WGS sequence"/>
</dbReference>
<feature type="compositionally biased region" description="Low complexity" evidence="1">
    <location>
        <begin position="66"/>
        <end position="98"/>
    </location>
</feature>
<accession>A0A9W4E6E1</accession>
<dbReference type="AlphaFoldDB" id="A0A9W4E6E1"/>
<sequence>MRSPRDSTRWAECCATSPAPGAASPSSRRTPSSRSASWPNSPRSPPRWPTPCAGAVYRNRRRPSRPTRASRSSASPSSAGSAARTTASCAGSSRTPWPNSRPSPPPPDPAAPHQASARPTHNRRTPPRRTPTHQAVPPHPHCPEAARHRPRESRTTPPRSGRHAPATRRTRNSYDTVTARRRPARTPRAAPAVPRPAARPGGGAAGHSRAGGTDARNPAAMRAAREKPASWRVLRL</sequence>
<feature type="compositionally biased region" description="Pro residues" evidence="1">
    <location>
        <begin position="99"/>
        <end position="110"/>
    </location>
</feature>
<proteinExistence type="predicted"/>
<feature type="compositionally biased region" description="Low complexity" evidence="1">
    <location>
        <begin position="15"/>
        <end position="41"/>
    </location>
</feature>
<reference evidence="2" key="1">
    <citation type="submission" date="2021-06" db="EMBL/GenBank/DDBJ databases">
        <authorList>
            <person name="Arsene-Ploetze F."/>
        </authorList>
    </citation>
    <scope>NUCLEOTIDE SEQUENCE</scope>
    <source>
        <strain evidence="2">SBRY1</strain>
    </source>
</reference>
<protein>
    <submittedName>
        <fullName evidence="2">Uncharacterized protein</fullName>
    </submittedName>
</protein>
<feature type="region of interest" description="Disordered" evidence="1">
    <location>
        <begin position="1"/>
        <end position="236"/>
    </location>
</feature>
<evidence type="ECO:0000313" key="2">
    <source>
        <dbReference type="EMBL" id="CAG7621726.1"/>
    </source>
</evidence>
<comment type="caution">
    <text evidence="2">The sequence shown here is derived from an EMBL/GenBank/DDBJ whole genome shotgun (WGS) entry which is preliminary data.</text>
</comment>
<feature type="compositionally biased region" description="Low complexity" evidence="1">
    <location>
        <begin position="186"/>
        <end position="199"/>
    </location>
</feature>
<organism evidence="2 3">
    <name type="scientific">Actinacidiphila bryophytorum</name>
    <dbReference type="NCBI Taxonomy" id="1436133"/>
    <lineage>
        <taxon>Bacteria</taxon>
        <taxon>Bacillati</taxon>
        <taxon>Actinomycetota</taxon>
        <taxon>Actinomycetes</taxon>
        <taxon>Kitasatosporales</taxon>
        <taxon>Streptomycetaceae</taxon>
        <taxon>Actinacidiphila</taxon>
    </lineage>
</organism>
<evidence type="ECO:0000313" key="3">
    <source>
        <dbReference type="Proteomes" id="UP001153328"/>
    </source>
</evidence>
<keyword evidence="3" id="KW-1185">Reference proteome</keyword>
<name>A0A9W4E6E1_9ACTN</name>
<dbReference type="EMBL" id="CAJVAX010000006">
    <property type="protein sequence ID" value="CAG7621726.1"/>
    <property type="molecule type" value="Genomic_DNA"/>
</dbReference>
<feature type="compositionally biased region" description="Basic residues" evidence="1">
    <location>
        <begin position="160"/>
        <end position="171"/>
    </location>
</feature>